<dbReference type="Proteomes" id="UP000095283">
    <property type="component" value="Unplaced"/>
</dbReference>
<evidence type="ECO:0000313" key="3">
    <source>
        <dbReference type="WBParaSite" id="Hba_21603"/>
    </source>
</evidence>
<proteinExistence type="predicted"/>
<feature type="compositionally biased region" description="Polar residues" evidence="1">
    <location>
        <begin position="1"/>
        <end position="24"/>
    </location>
</feature>
<evidence type="ECO:0000313" key="2">
    <source>
        <dbReference type="Proteomes" id="UP000095283"/>
    </source>
</evidence>
<keyword evidence="2" id="KW-1185">Reference proteome</keyword>
<evidence type="ECO:0000256" key="1">
    <source>
        <dbReference type="SAM" id="MobiDB-lite"/>
    </source>
</evidence>
<feature type="compositionally biased region" description="Polar residues" evidence="1">
    <location>
        <begin position="42"/>
        <end position="62"/>
    </location>
</feature>
<name>A0A1I7XVN3_HETBA</name>
<reference evidence="3" key="1">
    <citation type="submission" date="2016-11" db="UniProtKB">
        <authorList>
            <consortium name="WormBaseParasite"/>
        </authorList>
    </citation>
    <scope>IDENTIFICATION</scope>
</reference>
<organism evidence="2 3">
    <name type="scientific">Heterorhabditis bacteriophora</name>
    <name type="common">Entomopathogenic nematode worm</name>
    <dbReference type="NCBI Taxonomy" id="37862"/>
    <lineage>
        <taxon>Eukaryota</taxon>
        <taxon>Metazoa</taxon>
        <taxon>Ecdysozoa</taxon>
        <taxon>Nematoda</taxon>
        <taxon>Chromadorea</taxon>
        <taxon>Rhabditida</taxon>
        <taxon>Rhabditina</taxon>
        <taxon>Rhabditomorpha</taxon>
        <taxon>Strongyloidea</taxon>
        <taxon>Heterorhabditidae</taxon>
        <taxon>Heterorhabditis</taxon>
    </lineage>
</organism>
<accession>A0A1I7XVN3</accession>
<dbReference type="AlphaFoldDB" id="A0A1I7XVN3"/>
<feature type="region of interest" description="Disordered" evidence="1">
    <location>
        <begin position="1"/>
        <end position="62"/>
    </location>
</feature>
<dbReference type="WBParaSite" id="Hba_21603">
    <property type="protein sequence ID" value="Hba_21603"/>
    <property type="gene ID" value="Hba_21603"/>
</dbReference>
<protein>
    <submittedName>
        <fullName evidence="3">PCNA-clamp-associated factor</fullName>
    </submittedName>
</protein>
<sequence>MKSAPTTRSSIPKSVASSATTTKVPITRTGGKLSDAKGKAFPTTTKITRNSKSTGKSSTSID</sequence>